<dbReference type="EMBL" id="CP039354">
    <property type="protein sequence ID" value="QCE10040.1"/>
    <property type="molecule type" value="Genomic_DNA"/>
</dbReference>
<protein>
    <submittedName>
        <fullName evidence="2">Uncharacterized protein</fullName>
    </submittedName>
</protein>
<gene>
    <name evidence="2" type="ORF">DEO72_LG10g1265</name>
</gene>
<feature type="region of interest" description="Disordered" evidence="1">
    <location>
        <begin position="1"/>
        <end position="23"/>
    </location>
</feature>
<evidence type="ECO:0000313" key="3">
    <source>
        <dbReference type="Proteomes" id="UP000501690"/>
    </source>
</evidence>
<accession>A0A4D6N888</accession>
<evidence type="ECO:0000313" key="2">
    <source>
        <dbReference type="EMBL" id="QCE10040.1"/>
    </source>
</evidence>
<feature type="region of interest" description="Disordered" evidence="1">
    <location>
        <begin position="46"/>
        <end position="77"/>
    </location>
</feature>
<proteinExistence type="predicted"/>
<organism evidence="2 3">
    <name type="scientific">Vigna unguiculata</name>
    <name type="common">Cowpea</name>
    <dbReference type="NCBI Taxonomy" id="3917"/>
    <lineage>
        <taxon>Eukaryota</taxon>
        <taxon>Viridiplantae</taxon>
        <taxon>Streptophyta</taxon>
        <taxon>Embryophyta</taxon>
        <taxon>Tracheophyta</taxon>
        <taxon>Spermatophyta</taxon>
        <taxon>Magnoliopsida</taxon>
        <taxon>eudicotyledons</taxon>
        <taxon>Gunneridae</taxon>
        <taxon>Pentapetalae</taxon>
        <taxon>rosids</taxon>
        <taxon>fabids</taxon>
        <taxon>Fabales</taxon>
        <taxon>Fabaceae</taxon>
        <taxon>Papilionoideae</taxon>
        <taxon>50 kb inversion clade</taxon>
        <taxon>NPAAA clade</taxon>
        <taxon>indigoferoid/millettioid clade</taxon>
        <taxon>Phaseoleae</taxon>
        <taxon>Vigna</taxon>
    </lineage>
</organism>
<evidence type="ECO:0000256" key="1">
    <source>
        <dbReference type="SAM" id="MobiDB-lite"/>
    </source>
</evidence>
<dbReference type="Proteomes" id="UP000501690">
    <property type="component" value="Linkage Group LG10"/>
</dbReference>
<keyword evidence="3" id="KW-1185">Reference proteome</keyword>
<reference evidence="2 3" key="1">
    <citation type="submission" date="2019-04" db="EMBL/GenBank/DDBJ databases">
        <title>An improved genome assembly and genetic linkage map for asparagus bean, Vigna unguiculata ssp. sesquipedialis.</title>
        <authorList>
            <person name="Xia Q."/>
            <person name="Zhang R."/>
            <person name="Dong Y."/>
        </authorList>
    </citation>
    <scope>NUCLEOTIDE SEQUENCE [LARGE SCALE GENOMIC DNA]</scope>
    <source>
        <tissue evidence="2">Leaf</tissue>
    </source>
</reference>
<sequence>MNLPAHGTTSPDPSVKALFKQQTKKAKNNSISAWLCPRAARRNCSRPSGGIYSPPGTSDPRATVFSSPPGGPHRAARHYPIQGPLTLIPPPGAPTRAARRCISSETPLVFF</sequence>
<name>A0A4D6N888_VIGUN</name>
<dbReference type="AlphaFoldDB" id="A0A4D6N888"/>